<evidence type="ECO:0000256" key="3">
    <source>
        <dbReference type="ARBA" id="ARBA00022960"/>
    </source>
</evidence>
<evidence type="ECO:0000256" key="5">
    <source>
        <dbReference type="ARBA" id="ARBA00023136"/>
    </source>
</evidence>
<comment type="caution">
    <text evidence="7">The sequence shown here is derived from an EMBL/GenBank/DDBJ whole genome shotgun (WGS) entry which is preliminary data.</text>
</comment>
<feature type="transmembrane region" description="Helical" evidence="6">
    <location>
        <begin position="310"/>
        <end position="328"/>
    </location>
</feature>
<feature type="transmembrane region" description="Helical" evidence="6">
    <location>
        <begin position="348"/>
        <end position="369"/>
    </location>
</feature>
<dbReference type="AlphaFoldDB" id="A0A1Y3PIM7"/>
<evidence type="ECO:0000313" key="8">
    <source>
        <dbReference type="Proteomes" id="UP000196475"/>
    </source>
</evidence>
<name>A0A1Y3PIM7_9BACI</name>
<dbReference type="NCBIfam" id="TIGR02210">
    <property type="entry name" value="rodA_shape"/>
    <property type="match status" value="1"/>
</dbReference>
<evidence type="ECO:0000256" key="4">
    <source>
        <dbReference type="ARBA" id="ARBA00022989"/>
    </source>
</evidence>
<keyword evidence="2 6" id="KW-0812">Transmembrane</keyword>
<feature type="transmembrane region" description="Helical" evidence="6">
    <location>
        <begin position="136"/>
        <end position="153"/>
    </location>
</feature>
<dbReference type="GO" id="GO:0032153">
    <property type="term" value="C:cell division site"/>
    <property type="evidence" value="ECO:0007669"/>
    <property type="project" value="TreeGrafter"/>
</dbReference>
<proteinExistence type="predicted"/>
<sequence>MRYQLRYFRELDLYIILIVLGLAVFSYIGITGAVPGQDYPQKQLLWYGIGFVVMTAVLLVDYSYVRLVAPALYIAGLLLLAGLRVFGHESKGALSWYKLPGGIQFQPSELMKIFLILMLAWYFSLREEQGKGLERFSDLLVPFLILAVPLVLILQEPDLGTSLVLIWSAGFMLISAKIRWQHVLILFLVLAIIVAALVGLYLWDREAFFEVIKPHQWNRLISFINPDAVPADLRYQVEQSLIAVGSGQLLGKGLFQGTQGKYQWVPEVHSDFIFTVIAEEHGFVGASLLLLLFFLLLYRMFQIAADAKDTFGVYVIMGVVGMWIFHILENIGMTIQLMPITGIPLPFVSYGGSSLLSNFVALGLVLNIGMRRKKIMFKN</sequence>
<dbReference type="GO" id="GO:0051301">
    <property type="term" value="P:cell division"/>
    <property type="evidence" value="ECO:0007669"/>
    <property type="project" value="InterPro"/>
</dbReference>
<reference evidence="8" key="1">
    <citation type="submission" date="2016-06" db="EMBL/GenBank/DDBJ databases">
        <authorList>
            <person name="Nascimento L."/>
            <person name="Pereira R.V."/>
            <person name="Martins L.F."/>
            <person name="Quaggio R.B."/>
            <person name="Silva A.M."/>
            <person name="Setubal J.C."/>
        </authorList>
    </citation>
    <scope>NUCLEOTIDE SEQUENCE [LARGE SCALE GENOMIC DNA]</scope>
</reference>
<feature type="transmembrane region" description="Helical" evidence="6">
    <location>
        <begin position="183"/>
        <end position="203"/>
    </location>
</feature>
<feature type="transmembrane region" description="Helical" evidence="6">
    <location>
        <begin position="107"/>
        <end position="124"/>
    </location>
</feature>
<dbReference type="InterPro" id="IPR001182">
    <property type="entry name" value="FtsW/RodA"/>
</dbReference>
<evidence type="ECO:0000256" key="1">
    <source>
        <dbReference type="ARBA" id="ARBA00004141"/>
    </source>
</evidence>
<dbReference type="Pfam" id="PF01098">
    <property type="entry name" value="FTSW_RODA_SPOVE"/>
    <property type="match status" value="1"/>
</dbReference>
<feature type="transmembrane region" description="Helical" evidence="6">
    <location>
        <begin position="67"/>
        <end position="87"/>
    </location>
</feature>
<feature type="transmembrane region" description="Helical" evidence="6">
    <location>
        <begin position="12"/>
        <end position="32"/>
    </location>
</feature>
<dbReference type="GO" id="GO:0008360">
    <property type="term" value="P:regulation of cell shape"/>
    <property type="evidence" value="ECO:0007669"/>
    <property type="project" value="UniProtKB-KW"/>
</dbReference>
<dbReference type="InterPro" id="IPR011923">
    <property type="entry name" value="RodA/MrdB"/>
</dbReference>
<keyword evidence="3" id="KW-0133">Cell shape</keyword>
<feature type="transmembrane region" description="Helical" evidence="6">
    <location>
        <begin position="159"/>
        <end position="176"/>
    </location>
</feature>
<organism evidence="7 8">
    <name type="scientific">Bacillus thermozeamaize</name>
    <dbReference type="NCBI Taxonomy" id="230954"/>
    <lineage>
        <taxon>Bacteria</taxon>
        <taxon>Bacillati</taxon>
        <taxon>Bacillota</taxon>
        <taxon>Bacilli</taxon>
        <taxon>Bacillales</taxon>
        <taxon>Bacillaceae</taxon>
        <taxon>Bacillus</taxon>
    </lineage>
</organism>
<feature type="transmembrane region" description="Helical" evidence="6">
    <location>
        <begin position="44"/>
        <end position="60"/>
    </location>
</feature>
<accession>A0A1Y3PIM7</accession>
<dbReference type="PANTHER" id="PTHR30474:SF1">
    <property type="entry name" value="PEPTIDOGLYCAN GLYCOSYLTRANSFERASE MRDB"/>
    <property type="match status" value="1"/>
</dbReference>
<dbReference type="EMBL" id="LZRT01000079">
    <property type="protein sequence ID" value="OUM87203.1"/>
    <property type="molecule type" value="Genomic_DNA"/>
</dbReference>
<keyword evidence="5 6" id="KW-0472">Membrane</keyword>
<evidence type="ECO:0000256" key="2">
    <source>
        <dbReference type="ARBA" id="ARBA00022692"/>
    </source>
</evidence>
<gene>
    <name evidence="7" type="ORF">BAA01_09020</name>
</gene>
<dbReference type="PANTHER" id="PTHR30474">
    <property type="entry name" value="CELL CYCLE PROTEIN"/>
    <property type="match status" value="1"/>
</dbReference>
<evidence type="ECO:0000256" key="6">
    <source>
        <dbReference type="SAM" id="Phobius"/>
    </source>
</evidence>
<protein>
    <submittedName>
        <fullName evidence="7">Rod shape-determining protein RodA</fullName>
    </submittedName>
</protein>
<dbReference type="Proteomes" id="UP000196475">
    <property type="component" value="Unassembled WGS sequence"/>
</dbReference>
<evidence type="ECO:0000313" key="7">
    <source>
        <dbReference type="EMBL" id="OUM87203.1"/>
    </source>
</evidence>
<comment type="subcellular location">
    <subcellularLocation>
        <location evidence="1">Membrane</location>
        <topology evidence="1">Multi-pass membrane protein</topology>
    </subcellularLocation>
</comment>
<keyword evidence="4 6" id="KW-1133">Transmembrane helix</keyword>
<dbReference type="GO" id="GO:0005886">
    <property type="term" value="C:plasma membrane"/>
    <property type="evidence" value="ECO:0007669"/>
    <property type="project" value="TreeGrafter"/>
</dbReference>
<feature type="transmembrane region" description="Helical" evidence="6">
    <location>
        <begin position="272"/>
        <end position="298"/>
    </location>
</feature>
<dbReference type="GO" id="GO:0015648">
    <property type="term" value="F:lipid-linked peptidoglycan transporter activity"/>
    <property type="evidence" value="ECO:0007669"/>
    <property type="project" value="TreeGrafter"/>
</dbReference>